<name>A0ACB8QZ88_9AGAM</name>
<reference evidence="1" key="1">
    <citation type="submission" date="2021-02" db="EMBL/GenBank/DDBJ databases">
        <authorList>
            <consortium name="DOE Joint Genome Institute"/>
            <person name="Ahrendt S."/>
            <person name="Looney B.P."/>
            <person name="Miyauchi S."/>
            <person name="Morin E."/>
            <person name="Drula E."/>
            <person name="Courty P.E."/>
            <person name="Chicoki N."/>
            <person name="Fauchery L."/>
            <person name="Kohler A."/>
            <person name="Kuo A."/>
            <person name="Labutti K."/>
            <person name="Pangilinan J."/>
            <person name="Lipzen A."/>
            <person name="Riley R."/>
            <person name="Andreopoulos W."/>
            <person name="He G."/>
            <person name="Johnson J."/>
            <person name="Barry K.W."/>
            <person name="Grigoriev I.V."/>
            <person name="Nagy L."/>
            <person name="Hibbett D."/>
            <person name="Henrissat B."/>
            <person name="Matheny P.B."/>
            <person name="Labbe J."/>
            <person name="Martin F."/>
        </authorList>
    </citation>
    <scope>NUCLEOTIDE SEQUENCE</scope>
    <source>
        <strain evidence="1">EC-137</strain>
    </source>
</reference>
<keyword evidence="2" id="KW-1185">Reference proteome</keyword>
<comment type="caution">
    <text evidence="1">The sequence shown here is derived from an EMBL/GenBank/DDBJ whole genome shotgun (WGS) entry which is preliminary data.</text>
</comment>
<proteinExistence type="predicted"/>
<evidence type="ECO:0000313" key="1">
    <source>
        <dbReference type="EMBL" id="KAI0037174.1"/>
    </source>
</evidence>
<sequence length="581" mass="64278">MEKTTDDNFFVVASHVVKDEKDLESLSQSGLADVVDADFVAPTEEELNTLRHVPDRVNWATYLIAFIEMAERFSFYGSTVVFVNFIQQPRPAGSPTGAGFNGQSGALGQGQRVSTGLTTLNQFWSYVTPLLGAYVADTYWGRFNTIAVSVAIALVGHVLLIVSALPPVLDHPQGALGVLSLAIVVMGLGTGGFKSNISPLIAEQQKNLKPFVVTRKDGERVIIDPTLTTSRIYMVYFISLVGQITMVFAEKWVGFWLSYTLPTIVYLCCPIILVIGRNLYRRTPPQGSVLGNTLRIWRYAARGKWSWNPVTTFKRLTASDFWDSARPSRIPPEMRPGWIVFDDAWVDEVRRGLKACTVFCWFPLYWLTYNQMINNLTSQAATMTLHGAPNDVINNLDPLALIVFIPIFDGFIYPFLRRAGINFSPIRRITLGFLVGSAAMVWAAVTQHYIYKMSPCGYFAGDPGCDPAPINVWQQTGAYVLIAFSEIFASITGLEYAFTKAPGNMKSLVMAVFLFASAIAAALGEAFTSLSQDPLLVWNYGVMAVLSGVGGVLFWLSFYKLDKEESALNKIPDAHYDPNSM</sequence>
<protein>
    <submittedName>
        <fullName evidence="1">Peptide transporter PTR2A</fullName>
    </submittedName>
</protein>
<accession>A0ACB8QZ88</accession>
<organism evidence="1 2">
    <name type="scientific">Vararia minispora EC-137</name>
    <dbReference type="NCBI Taxonomy" id="1314806"/>
    <lineage>
        <taxon>Eukaryota</taxon>
        <taxon>Fungi</taxon>
        <taxon>Dikarya</taxon>
        <taxon>Basidiomycota</taxon>
        <taxon>Agaricomycotina</taxon>
        <taxon>Agaricomycetes</taxon>
        <taxon>Russulales</taxon>
        <taxon>Lachnocladiaceae</taxon>
        <taxon>Vararia</taxon>
    </lineage>
</organism>
<dbReference type="Proteomes" id="UP000814128">
    <property type="component" value="Unassembled WGS sequence"/>
</dbReference>
<gene>
    <name evidence="1" type="ORF">K488DRAFT_75501</name>
</gene>
<dbReference type="EMBL" id="MU273465">
    <property type="protein sequence ID" value="KAI0037174.1"/>
    <property type="molecule type" value="Genomic_DNA"/>
</dbReference>
<evidence type="ECO:0000313" key="2">
    <source>
        <dbReference type="Proteomes" id="UP000814128"/>
    </source>
</evidence>
<reference evidence="1" key="2">
    <citation type="journal article" date="2022" name="New Phytol.">
        <title>Evolutionary transition to the ectomycorrhizal habit in the genomes of a hyperdiverse lineage of mushroom-forming fungi.</title>
        <authorList>
            <person name="Looney B."/>
            <person name="Miyauchi S."/>
            <person name="Morin E."/>
            <person name="Drula E."/>
            <person name="Courty P.E."/>
            <person name="Kohler A."/>
            <person name="Kuo A."/>
            <person name="LaButti K."/>
            <person name="Pangilinan J."/>
            <person name="Lipzen A."/>
            <person name="Riley R."/>
            <person name="Andreopoulos W."/>
            <person name="He G."/>
            <person name="Johnson J."/>
            <person name="Nolan M."/>
            <person name="Tritt A."/>
            <person name="Barry K.W."/>
            <person name="Grigoriev I.V."/>
            <person name="Nagy L.G."/>
            <person name="Hibbett D."/>
            <person name="Henrissat B."/>
            <person name="Matheny P.B."/>
            <person name="Labbe J."/>
            <person name="Martin F.M."/>
        </authorList>
    </citation>
    <scope>NUCLEOTIDE SEQUENCE</scope>
    <source>
        <strain evidence="1">EC-137</strain>
    </source>
</reference>